<dbReference type="PIRSF" id="PIRSF002686">
    <property type="entry name" value="SLG"/>
    <property type="match status" value="1"/>
</dbReference>
<dbReference type="SMART" id="SM00108">
    <property type="entry name" value="B_lectin"/>
    <property type="match status" value="1"/>
</dbReference>
<dbReference type="InterPro" id="IPR003609">
    <property type="entry name" value="Pan_app"/>
</dbReference>
<dbReference type="InterPro" id="IPR036426">
    <property type="entry name" value="Bulb-type_lectin_dom_sf"/>
</dbReference>
<feature type="transmembrane region" description="Helical" evidence="4">
    <location>
        <begin position="432"/>
        <end position="457"/>
    </location>
</feature>
<keyword evidence="3" id="KW-1015">Disulfide bond</keyword>
<dbReference type="Proteomes" id="UP000825729">
    <property type="component" value="Unassembled WGS sequence"/>
</dbReference>
<accession>A0AAV7F6L2</accession>
<comment type="function">
    <text evidence="1">Involved in sporophytic self-incompatibility system (the inability of flowering plants to achieve self-fertilization).</text>
</comment>
<reference evidence="7 8" key="1">
    <citation type="submission" date="2021-07" db="EMBL/GenBank/DDBJ databases">
        <title>The Aristolochia fimbriata genome: insights into angiosperm evolution, floral development and chemical biosynthesis.</title>
        <authorList>
            <person name="Jiao Y."/>
        </authorList>
    </citation>
    <scope>NUCLEOTIDE SEQUENCE [LARGE SCALE GENOMIC DNA]</scope>
    <source>
        <strain evidence="7">IBCAS-2021</strain>
        <tissue evidence="7">Leaf</tissue>
    </source>
</reference>
<dbReference type="InterPro" id="IPR000858">
    <property type="entry name" value="S_locus_glycoprot_dom"/>
</dbReference>
<dbReference type="InterPro" id="IPR051343">
    <property type="entry name" value="G-type_lectin_kinases/EP1-like"/>
</dbReference>
<dbReference type="AlphaFoldDB" id="A0AAV7F6L2"/>
<comment type="caution">
    <text evidence="7">The sequence shown here is derived from an EMBL/GenBank/DDBJ whole genome shotgun (WGS) entry which is preliminary data.</text>
</comment>
<dbReference type="EMBL" id="JAINDJ010000003">
    <property type="protein sequence ID" value="KAG9455193.1"/>
    <property type="molecule type" value="Genomic_DNA"/>
</dbReference>
<keyword evidence="4" id="KW-0812">Transmembrane</keyword>
<evidence type="ECO:0000256" key="1">
    <source>
        <dbReference type="ARBA" id="ARBA00003061"/>
    </source>
</evidence>
<keyword evidence="8" id="KW-1185">Reference proteome</keyword>
<dbReference type="InterPro" id="IPR001480">
    <property type="entry name" value="Bulb-type_lectin_dom"/>
</dbReference>
<sequence>MGLYIFLIFFFFFFFFWVSLFSLSRSDILAGNLITLSIPTSYEAGFHGRTVFSKTRDKVPNFRASLGVEAVDGNYVCSLSVLLGDLEVWTSKQFTEFLLRGSCVAELTRDGVFLLRDSTGRIGWRTATLGESVERVKLLRTGNLVLTDARNQIKWQSFDFPGNVMLWKQRLPVPAQLTWVSANSSLSFSFTIQSDKIALYLNSASRRYSYWEYQTHKQRNISYSLLGSTGLKIFDRGQRKMAQILVDRRMPIRFLALGKEGNLGLYHYSPHRGKFETSFRAVNATCDLPLACGRYGLCTFSNTCRCLQFTHRSNGLSNNCDEGLRNIGFCETEESLRMVELVGISSVLEGTPQGENVTKEECSRLCMKECWCAAASFSENGNGGTRRGCFLYELVVGLKQVVDRRHQSSFLIKVPDRIVEDKSGISSRTKKWLLASGTVVDIVVILLIFAGFFWYFVLRKKKRETER</sequence>
<dbReference type="PROSITE" id="PS50927">
    <property type="entry name" value="BULB_LECTIN"/>
    <property type="match status" value="1"/>
</dbReference>
<evidence type="ECO:0000256" key="3">
    <source>
        <dbReference type="ARBA" id="ARBA00023157"/>
    </source>
</evidence>
<name>A0AAV7F6L2_ARIFI</name>
<dbReference type="PANTHER" id="PTHR47976">
    <property type="entry name" value="G-TYPE LECTIN S-RECEPTOR-LIKE SERINE/THREONINE-PROTEIN KINASE SD2-5"/>
    <property type="match status" value="1"/>
</dbReference>
<evidence type="ECO:0000259" key="5">
    <source>
        <dbReference type="PROSITE" id="PS50927"/>
    </source>
</evidence>
<proteinExistence type="predicted"/>
<gene>
    <name evidence="7" type="ORF">H6P81_008097</name>
</gene>
<protein>
    <submittedName>
        <fullName evidence="7">Uncharacterized protein</fullName>
    </submittedName>
</protein>
<feature type="domain" description="Bulb-type lectin" evidence="5">
    <location>
        <begin position="42"/>
        <end position="159"/>
    </location>
</feature>
<feature type="domain" description="Apple" evidence="6">
    <location>
        <begin position="330"/>
        <end position="415"/>
    </location>
</feature>
<dbReference type="Pfam" id="PF00954">
    <property type="entry name" value="S_locus_glycop"/>
    <property type="match status" value="1"/>
</dbReference>
<dbReference type="GO" id="GO:0048544">
    <property type="term" value="P:recognition of pollen"/>
    <property type="evidence" value="ECO:0007669"/>
    <property type="project" value="InterPro"/>
</dbReference>
<evidence type="ECO:0000256" key="4">
    <source>
        <dbReference type="SAM" id="Phobius"/>
    </source>
</evidence>
<dbReference type="PROSITE" id="PS50948">
    <property type="entry name" value="PAN"/>
    <property type="match status" value="1"/>
</dbReference>
<keyword evidence="2" id="KW-0732">Signal</keyword>
<dbReference type="InterPro" id="IPR035446">
    <property type="entry name" value="SLSG/EP1"/>
</dbReference>
<evidence type="ECO:0000256" key="2">
    <source>
        <dbReference type="ARBA" id="ARBA00022729"/>
    </source>
</evidence>
<organism evidence="7 8">
    <name type="scientific">Aristolochia fimbriata</name>
    <name type="common">White veined hardy Dutchman's pipe vine</name>
    <dbReference type="NCBI Taxonomy" id="158543"/>
    <lineage>
        <taxon>Eukaryota</taxon>
        <taxon>Viridiplantae</taxon>
        <taxon>Streptophyta</taxon>
        <taxon>Embryophyta</taxon>
        <taxon>Tracheophyta</taxon>
        <taxon>Spermatophyta</taxon>
        <taxon>Magnoliopsida</taxon>
        <taxon>Magnoliidae</taxon>
        <taxon>Piperales</taxon>
        <taxon>Aristolochiaceae</taxon>
        <taxon>Aristolochia</taxon>
    </lineage>
</organism>
<dbReference type="Gene3D" id="2.90.10.10">
    <property type="entry name" value="Bulb-type lectin domain"/>
    <property type="match status" value="1"/>
</dbReference>
<evidence type="ECO:0000313" key="7">
    <source>
        <dbReference type="EMBL" id="KAG9455193.1"/>
    </source>
</evidence>
<dbReference type="SUPFAM" id="SSF51110">
    <property type="entry name" value="alpha-D-mannose-specific plant lectins"/>
    <property type="match status" value="1"/>
</dbReference>
<keyword evidence="4" id="KW-0472">Membrane</keyword>
<dbReference type="PANTHER" id="PTHR47976:SF120">
    <property type="entry name" value="G-TYPE LECTIN S-RECEPTOR-LIKE SERINE_THREONINE-PROTEIN KINASE SD2-5"/>
    <property type="match status" value="1"/>
</dbReference>
<evidence type="ECO:0000259" key="6">
    <source>
        <dbReference type="PROSITE" id="PS50948"/>
    </source>
</evidence>
<keyword evidence="4" id="KW-1133">Transmembrane helix</keyword>
<dbReference type="Pfam" id="PF01453">
    <property type="entry name" value="B_lectin"/>
    <property type="match status" value="1"/>
</dbReference>
<evidence type="ECO:0000313" key="8">
    <source>
        <dbReference type="Proteomes" id="UP000825729"/>
    </source>
</evidence>